<evidence type="ECO:0000313" key="2">
    <source>
        <dbReference type="EMBL" id="SEM01515.1"/>
    </source>
</evidence>
<dbReference type="OrthoDB" id="9109933at2"/>
<organism evidence="2 3">
    <name type="scientific">Paraburkholderia caballeronis</name>
    <dbReference type="NCBI Taxonomy" id="416943"/>
    <lineage>
        <taxon>Bacteria</taxon>
        <taxon>Pseudomonadati</taxon>
        <taxon>Pseudomonadota</taxon>
        <taxon>Betaproteobacteria</taxon>
        <taxon>Burkholderiales</taxon>
        <taxon>Burkholderiaceae</taxon>
        <taxon>Paraburkholderia</taxon>
    </lineage>
</organism>
<dbReference type="AlphaFoldDB" id="A0A1H7UXY4"/>
<gene>
    <name evidence="2" type="ORF">SAMN05192542_12146</name>
</gene>
<dbReference type="Proteomes" id="UP000199120">
    <property type="component" value="Unassembled WGS sequence"/>
</dbReference>
<evidence type="ECO:0000256" key="1">
    <source>
        <dbReference type="SAM" id="Phobius"/>
    </source>
</evidence>
<keyword evidence="1" id="KW-0472">Membrane</keyword>
<dbReference type="RefSeq" id="WP_090542032.1">
    <property type="nucleotide sequence ID" value="NZ_FNSR01000001.1"/>
</dbReference>
<dbReference type="EMBL" id="FOAJ01000021">
    <property type="protein sequence ID" value="SEM01515.1"/>
    <property type="molecule type" value="Genomic_DNA"/>
</dbReference>
<keyword evidence="1" id="KW-0812">Transmembrane</keyword>
<dbReference type="STRING" id="416943.SAMN05445871_0572"/>
<keyword evidence="3" id="KW-1185">Reference proteome</keyword>
<protein>
    <submittedName>
        <fullName evidence="2">Type IV pilus assembly protein PilN</fullName>
    </submittedName>
</protein>
<keyword evidence="1" id="KW-1133">Transmembrane helix</keyword>
<evidence type="ECO:0000313" key="3">
    <source>
        <dbReference type="Proteomes" id="UP000199120"/>
    </source>
</evidence>
<sequence length="222" mass="24174">MTRTSWPVRRGISGFNLLPWRRDEMRRLRRRRALEWFIAALLGCACAAPLAGWHLWQRMRIDGERQAIERSLAPLRPMLAARRALVREARERDARAAAAREQAKPLARVFALLDGLGAANIDGVSLHQVVHRAHETGLQASARDEAATAAWLAWLRALPDVEAVSVSELKRGPAGGGTRGDARPEEPLQLTARVVWAGASADAARAAVPAAKAGAAGRRSVQ</sequence>
<proteinExistence type="predicted"/>
<reference evidence="3" key="1">
    <citation type="submission" date="2016-10" db="EMBL/GenBank/DDBJ databases">
        <authorList>
            <person name="Varghese N."/>
            <person name="Submissions S."/>
        </authorList>
    </citation>
    <scope>NUCLEOTIDE SEQUENCE [LARGE SCALE GENOMIC DNA]</scope>
    <source>
        <strain evidence="3">LMG 26416</strain>
    </source>
</reference>
<name>A0A1H7UXY4_9BURK</name>
<accession>A0A1H7UXY4</accession>
<feature type="transmembrane region" description="Helical" evidence="1">
    <location>
        <begin position="34"/>
        <end position="56"/>
    </location>
</feature>